<evidence type="ECO:0000256" key="1">
    <source>
        <dbReference type="ARBA" id="ARBA00022490"/>
    </source>
</evidence>
<evidence type="ECO:0000313" key="8">
    <source>
        <dbReference type="EMBL" id="RIY39199.1"/>
    </source>
</evidence>
<evidence type="ECO:0000259" key="7">
    <source>
        <dbReference type="Pfam" id="PF24986"/>
    </source>
</evidence>
<dbReference type="InterPro" id="IPR009000">
    <property type="entry name" value="Transl_B-barrel_sf"/>
</dbReference>
<dbReference type="Gene3D" id="2.40.30.60">
    <property type="entry name" value="RimM"/>
    <property type="match status" value="1"/>
</dbReference>
<keyword evidence="1 5" id="KW-0963">Cytoplasm</keyword>
<comment type="domain">
    <text evidence="5">The PRC barrel domain binds ribosomal protein uS19.</text>
</comment>
<dbReference type="SUPFAM" id="SSF50346">
    <property type="entry name" value="PRC-barrel domain"/>
    <property type="match status" value="1"/>
</dbReference>
<dbReference type="InterPro" id="IPR011961">
    <property type="entry name" value="RimM"/>
</dbReference>
<dbReference type="GO" id="GO:0042274">
    <property type="term" value="P:ribosomal small subunit biogenesis"/>
    <property type="evidence" value="ECO:0007669"/>
    <property type="project" value="UniProtKB-UniRule"/>
</dbReference>
<dbReference type="PANTHER" id="PTHR33692">
    <property type="entry name" value="RIBOSOME MATURATION FACTOR RIMM"/>
    <property type="match status" value="1"/>
</dbReference>
<dbReference type="OrthoDB" id="9783509at2"/>
<dbReference type="InterPro" id="IPR036976">
    <property type="entry name" value="RimM_N_sf"/>
</dbReference>
<dbReference type="AlphaFoldDB" id="A0A3A1YPM3"/>
<evidence type="ECO:0000256" key="5">
    <source>
        <dbReference type="HAMAP-Rule" id="MF_00014"/>
    </source>
</evidence>
<dbReference type="RefSeq" id="WP_119530660.1">
    <property type="nucleotide sequence ID" value="NZ_JBHSSP010000022.1"/>
</dbReference>
<dbReference type="NCBIfam" id="TIGR02273">
    <property type="entry name" value="16S_RimM"/>
    <property type="match status" value="1"/>
</dbReference>
<evidence type="ECO:0000256" key="2">
    <source>
        <dbReference type="ARBA" id="ARBA00022517"/>
    </source>
</evidence>
<name>A0A3A1YPM3_9GAMM</name>
<dbReference type="GO" id="GO:0005840">
    <property type="term" value="C:ribosome"/>
    <property type="evidence" value="ECO:0007669"/>
    <property type="project" value="InterPro"/>
</dbReference>
<gene>
    <name evidence="5" type="primary">rimM</name>
    <name evidence="8" type="ORF">CKF58_02665</name>
</gene>
<comment type="caution">
    <text evidence="8">The sequence shown here is derived from an EMBL/GenBank/DDBJ whole genome shotgun (WGS) entry which is preliminary data.</text>
</comment>
<proteinExistence type="inferred from homology"/>
<keyword evidence="4 5" id="KW-0143">Chaperone</keyword>
<dbReference type="Pfam" id="PF24986">
    <property type="entry name" value="PRC_RimM"/>
    <property type="match status" value="1"/>
</dbReference>
<comment type="subunit">
    <text evidence="5">Binds ribosomal protein uS19.</text>
</comment>
<dbReference type="EMBL" id="NRJG01000039">
    <property type="protein sequence ID" value="RIY39199.1"/>
    <property type="molecule type" value="Genomic_DNA"/>
</dbReference>
<accession>A0A3A1YPM3</accession>
<evidence type="ECO:0000256" key="4">
    <source>
        <dbReference type="ARBA" id="ARBA00023186"/>
    </source>
</evidence>
<feature type="domain" description="Ribosome maturation factor RimM PRC barrel" evidence="7">
    <location>
        <begin position="101"/>
        <end position="171"/>
    </location>
</feature>
<dbReference type="GO" id="GO:0043022">
    <property type="term" value="F:ribosome binding"/>
    <property type="evidence" value="ECO:0007669"/>
    <property type="project" value="InterPro"/>
</dbReference>
<evidence type="ECO:0000256" key="3">
    <source>
        <dbReference type="ARBA" id="ARBA00022552"/>
    </source>
</evidence>
<feature type="domain" description="RimM N-terminal" evidence="6">
    <location>
        <begin position="9"/>
        <end position="90"/>
    </location>
</feature>
<dbReference type="InterPro" id="IPR011033">
    <property type="entry name" value="PRC_barrel-like_sf"/>
</dbReference>
<organism evidence="8 9">
    <name type="scientific">Psittacicella hinzii</name>
    <dbReference type="NCBI Taxonomy" id="2028575"/>
    <lineage>
        <taxon>Bacteria</taxon>
        <taxon>Pseudomonadati</taxon>
        <taxon>Pseudomonadota</taxon>
        <taxon>Gammaproteobacteria</taxon>
        <taxon>Pasteurellales</taxon>
        <taxon>Psittacicellaceae</taxon>
        <taxon>Psittacicella</taxon>
    </lineage>
</organism>
<comment type="subcellular location">
    <subcellularLocation>
        <location evidence="5">Cytoplasm</location>
    </subcellularLocation>
</comment>
<dbReference type="Proteomes" id="UP000265916">
    <property type="component" value="Unassembled WGS sequence"/>
</dbReference>
<dbReference type="GO" id="GO:0006364">
    <property type="term" value="P:rRNA processing"/>
    <property type="evidence" value="ECO:0007669"/>
    <property type="project" value="UniProtKB-UniRule"/>
</dbReference>
<dbReference type="Gene3D" id="2.30.30.240">
    <property type="entry name" value="PRC-barrel domain"/>
    <property type="match status" value="1"/>
</dbReference>
<dbReference type="InterPro" id="IPR056792">
    <property type="entry name" value="PRC_RimM"/>
</dbReference>
<dbReference type="SUPFAM" id="SSF50447">
    <property type="entry name" value="Translation proteins"/>
    <property type="match status" value="1"/>
</dbReference>
<dbReference type="GO" id="GO:0005737">
    <property type="term" value="C:cytoplasm"/>
    <property type="evidence" value="ECO:0007669"/>
    <property type="project" value="UniProtKB-SubCell"/>
</dbReference>
<dbReference type="HAMAP" id="MF_00014">
    <property type="entry name" value="Ribosome_mat_RimM"/>
    <property type="match status" value="1"/>
</dbReference>
<comment type="similarity">
    <text evidence="5">Belongs to the RimM family.</text>
</comment>
<dbReference type="InterPro" id="IPR002676">
    <property type="entry name" value="RimM_N"/>
</dbReference>
<reference evidence="8 9" key="1">
    <citation type="submission" date="2017-08" db="EMBL/GenBank/DDBJ databases">
        <title>Reclassification of Bisgaard taxon 37 and 44.</title>
        <authorList>
            <person name="Christensen H."/>
        </authorList>
    </citation>
    <scope>NUCLEOTIDE SEQUENCE [LARGE SCALE GENOMIC DNA]</scope>
    <source>
        <strain evidence="8 9">111</strain>
    </source>
</reference>
<protein>
    <recommendedName>
        <fullName evidence="5">Ribosome maturation factor RimM</fullName>
    </recommendedName>
</protein>
<comment type="function">
    <text evidence="5">An accessory protein needed during the final step in the assembly of 30S ribosomal subunit, possibly for assembly of the head region. Essential for efficient processing of 16S rRNA. May be needed both before and after RbfA during the maturation of 16S rRNA. It has affinity for free ribosomal 30S subunits but not for 70S ribosomes.</text>
</comment>
<keyword evidence="9" id="KW-1185">Reference proteome</keyword>
<sequence>MAKKEKLLTVGKLGSTYGYKGWIRVNSYTEQATNIFNYPNWLVNLNGNMTPVTVEDWKVHANHLVCKLDCLHTLEEAKAFNNLYVYVKNEDLPELEGEYYWKDLIGCKVVNQEEYELGTVKQILETGANDVLELTAPLNDQYGRKDRLVPFVDQYLVKVDIQNKLIVVDWDPEF</sequence>
<evidence type="ECO:0000313" key="9">
    <source>
        <dbReference type="Proteomes" id="UP000265916"/>
    </source>
</evidence>
<evidence type="ECO:0000259" key="6">
    <source>
        <dbReference type="Pfam" id="PF01782"/>
    </source>
</evidence>
<keyword evidence="2 5" id="KW-0690">Ribosome biogenesis</keyword>
<dbReference type="Pfam" id="PF01782">
    <property type="entry name" value="RimM"/>
    <property type="match status" value="1"/>
</dbReference>
<keyword evidence="3 5" id="KW-0698">rRNA processing</keyword>
<dbReference type="PANTHER" id="PTHR33692:SF1">
    <property type="entry name" value="RIBOSOME MATURATION FACTOR RIMM"/>
    <property type="match status" value="1"/>
</dbReference>